<dbReference type="STRING" id="1745343.A0A2J6PGB4"/>
<dbReference type="AlphaFoldDB" id="A0A2J6PGB4"/>
<dbReference type="Gene3D" id="1.20.58.340">
    <property type="entry name" value="Magnesium transport protein CorA, transmembrane region"/>
    <property type="match status" value="1"/>
</dbReference>
<evidence type="ECO:0000313" key="4">
    <source>
        <dbReference type="Proteomes" id="UP000235672"/>
    </source>
</evidence>
<protein>
    <submittedName>
        <fullName evidence="3">Uncharacterized protein</fullName>
    </submittedName>
</protein>
<dbReference type="EMBL" id="KZ613536">
    <property type="protein sequence ID" value="PMD13077.1"/>
    <property type="molecule type" value="Genomic_DNA"/>
</dbReference>
<evidence type="ECO:0000313" key="3">
    <source>
        <dbReference type="EMBL" id="PMD13077.1"/>
    </source>
</evidence>
<keyword evidence="2" id="KW-0812">Transmembrane</keyword>
<feature type="region of interest" description="Disordered" evidence="1">
    <location>
        <begin position="1"/>
        <end position="30"/>
    </location>
</feature>
<feature type="transmembrane region" description="Helical" evidence="2">
    <location>
        <begin position="564"/>
        <end position="584"/>
    </location>
</feature>
<evidence type="ECO:0000256" key="2">
    <source>
        <dbReference type="SAM" id="Phobius"/>
    </source>
</evidence>
<name>A0A2J6PGB4_9HELO</name>
<feature type="transmembrane region" description="Helical" evidence="2">
    <location>
        <begin position="456"/>
        <end position="478"/>
    </location>
</feature>
<evidence type="ECO:0000256" key="1">
    <source>
        <dbReference type="SAM" id="MobiDB-lite"/>
    </source>
</evidence>
<keyword evidence="2" id="KW-1133">Transmembrane helix</keyword>
<feature type="transmembrane region" description="Helical" evidence="2">
    <location>
        <begin position="407"/>
        <end position="428"/>
    </location>
</feature>
<accession>A0A2J6PGB4</accession>
<sequence length="590" mass="66193">MSSPSSTHHISLHSIPRRPVPPQSTGSSDDLELANVVSKSLSHGEKGVLQIIDAPYDGTAPDPVAVFSLSDNVAEGMKRLPAHRDRFARILDVTIHSDFVITGLRDTTGPERTRPARDVLIKFLQDAAGGVPFEERRIFRWLNDPLLVNDIGSIRSQWFQRLGGGNANLYRLVNRTSLQQDPLDYDLHPRNSYLTCAQSADDKKLIVIIVNDVWSAQTFHVNKSPKNDIHFPNPRSFSSIQDGTSLTSLSDGTVDTFAKLLVLDFFSASIYLQRVDYYGALIYSHLPEKAVLKVSITKNPHLQVPLGLFEPRLSAKSKEAFKEIEHAEGILRSVNNLVDSINFVLAALKQKNTTNTQQRPHKDFERRLEELEGLCKERGSNAKMALEALNRQLDYLTKRHSIREAKAIKILTILASLYLPLSLAASVLGMQTPFKGVAHTRLTSDDHDQDLTGTNLLFDFFGVFTGLATVTIFILYAIRAGLWIKSEGLGIISKHFSSPFSIFYYGRRWRFGGRGGQIFELIQFFTGWWIGAGFCITLLVIFLVGMLRSAQNAWDTARWTFTSYLAVSGFLLACYACMYGTLYFKRLRGR</sequence>
<gene>
    <name evidence="3" type="ORF">NA56DRAFT_756035</name>
</gene>
<feature type="transmembrane region" description="Helical" evidence="2">
    <location>
        <begin position="518"/>
        <end position="544"/>
    </location>
</feature>
<dbReference type="OrthoDB" id="3231000at2759"/>
<dbReference type="Proteomes" id="UP000235672">
    <property type="component" value="Unassembled WGS sequence"/>
</dbReference>
<proteinExistence type="predicted"/>
<keyword evidence="4" id="KW-1185">Reference proteome</keyword>
<reference evidence="3 4" key="1">
    <citation type="submission" date="2016-05" db="EMBL/GenBank/DDBJ databases">
        <title>A degradative enzymes factory behind the ericoid mycorrhizal symbiosis.</title>
        <authorList>
            <consortium name="DOE Joint Genome Institute"/>
            <person name="Martino E."/>
            <person name="Morin E."/>
            <person name="Grelet G."/>
            <person name="Kuo A."/>
            <person name="Kohler A."/>
            <person name="Daghino S."/>
            <person name="Barry K."/>
            <person name="Choi C."/>
            <person name="Cichocki N."/>
            <person name="Clum A."/>
            <person name="Copeland A."/>
            <person name="Hainaut M."/>
            <person name="Haridas S."/>
            <person name="Labutti K."/>
            <person name="Lindquist E."/>
            <person name="Lipzen A."/>
            <person name="Khouja H.-R."/>
            <person name="Murat C."/>
            <person name="Ohm R."/>
            <person name="Olson A."/>
            <person name="Spatafora J."/>
            <person name="Veneault-Fourrey C."/>
            <person name="Henrissat B."/>
            <person name="Grigoriev I."/>
            <person name="Martin F."/>
            <person name="Perotto S."/>
        </authorList>
    </citation>
    <scope>NUCLEOTIDE SEQUENCE [LARGE SCALE GENOMIC DNA]</scope>
    <source>
        <strain evidence="3 4">UAMH 7357</strain>
    </source>
</reference>
<keyword evidence="2" id="KW-0472">Membrane</keyword>
<organism evidence="3 4">
    <name type="scientific">Hyaloscypha hepaticicola</name>
    <dbReference type="NCBI Taxonomy" id="2082293"/>
    <lineage>
        <taxon>Eukaryota</taxon>
        <taxon>Fungi</taxon>
        <taxon>Dikarya</taxon>
        <taxon>Ascomycota</taxon>
        <taxon>Pezizomycotina</taxon>
        <taxon>Leotiomycetes</taxon>
        <taxon>Helotiales</taxon>
        <taxon>Hyaloscyphaceae</taxon>
        <taxon>Hyaloscypha</taxon>
    </lineage>
</organism>